<reference evidence="3" key="1">
    <citation type="submission" date="2013-07" db="EMBL/GenBank/DDBJ databases">
        <title>Midgut Transcriptome Profiling of Anoplphora glabripennis, a Lignocellulose Degrading, Wood-Boring Cerambycid.</title>
        <authorList>
            <person name="Scully E.D."/>
            <person name="Hoover K."/>
            <person name="Carlson J.E."/>
            <person name="Tien M."/>
            <person name="Geib S.M."/>
        </authorList>
    </citation>
    <scope>NUCLEOTIDE SEQUENCE</scope>
</reference>
<evidence type="ECO:0008006" key="4">
    <source>
        <dbReference type="Google" id="ProtNLM"/>
    </source>
</evidence>
<evidence type="ECO:0000256" key="1">
    <source>
        <dbReference type="SAM" id="MobiDB-lite"/>
    </source>
</evidence>
<protein>
    <recommendedName>
        <fullName evidence="4">Envelope fusion protein</fullName>
    </recommendedName>
</protein>
<evidence type="ECO:0000256" key="2">
    <source>
        <dbReference type="SAM" id="Phobius"/>
    </source>
</evidence>
<dbReference type="EMBL" id="GALX01003907">
    <property type="protein sequence ID" value="JAB64559.1"/>
    <property type="molecule type" value="Transcribed_RNA"/>
</dbReference>
<organism evidence="3">
    <name type="scientific">Anoplophora glabripennis</name>
    <name type="common">Asian longhorn beetle</name>
    <name type="synonym">Anoplophora nobilis</name>
    <dbReference type="NCBI Taxonomy" id="217634"/>
    <lineage>
        <taxon>Eukaryota</taxon>
        <taxon>Metazoa</taxon>
        <taxon>Ecdysozoa</taxon>
        <taxon>Arthropoda</taxon>
        <taxon>Hexapoda</taxon>
        <taxon>Insecta</taxon>
        <taxon>Pterygota</taxon>
        <taxon>Neoptera</taxon>
        <taxon>Endopterygota</taxon>
        <taxon>Coleoptera</taxon>
        <taxon>Polyphaga</taxon>
        <taxon>Cucujiformia</taxon>
        <taxon>Chrysomeloidea</taxon>
        <taxon>Cerambycidae</taxon>
        <taxon>Lamiinae</taxon>
        <taxon>Lamiini</taxon>
        <taxon>Anoplophora</taxon>
    </lineage>
</organism>
<accession>V5GKH0</accession>
<sequence length="324" mass="37241">YNPTITLNEVRFMKNTLFQLYDKSKLLNLESDLSYFKLMHQDVFFKYPNFNFVITLPLFSNENTYLYKLYPIPQNNLTLIPPKPIIMLGEGNQKYLDKECPLVERFYICNEKPEPVQEDCISMLVQGRQPSNCQFNEVKIIQPITTQVAANQILLIPHPPMATDIRFQCNTNGAERRSSPTLITIDNTCKIWIDDVPFLTSTDPTTYVGAGILLPPLPSQMDISNKASHGLQLKSIHFEDINRIIQSSHHLSSINHIEPLPDNQSNLLWIIFITSIIFVCLFSSYIYCRKKIHIYIRKIRQRGGNSQDPVEDVPMAPLGPHGPF</sequence>
<feature type="non-terminal residue" evidence="3">
    <location>
        <position position="1"/>
    </location>
</feature>
<feature type="transmembrane region" description="Helical" evidence="2">
    <location>
        <begin position="267"/>
        <end position="288"/>
    </location>
</feature>
<keyword evidence="2" id="KW-0472">Membrane</keyword>
<name>V5GKH0_ANOGL</name>
<dbReference type="AlphaFoldDB" id="V5GKH0"/>
<proteinExistence type="predicted"/>
<feature type="region of interest" description="Disordered" evidence="1">
    <location>
        <begin position="304"/>
        <end position="324"/>
    </location>
</feature>
<evidence type="ECO:0000313" key="3">
    <source>
        <dbReference type="EMBL" id="JAB64559.1"/>
    </source>
</evidence>
<keyword evidence="2" id="KW-1133">Transmembrane helix</keyword>
<keyword evidence="2" id="KW-0812">Transmembrane</keyword>